<name>A0A8C6QR08_NANGA</name>
<evidence type="ECO:0000256" key="7">
    <source>
        <dbReference type="ARBA" id="ARBA00023040"/>
    </source>
</evidence>
<dbReference type="PROSITE" id="PS50262">
    <property type="entry name" value="G_PROTEIN_RECEP_F1_2"/>
    <property type="match status" value="1"/>
</dbReference>
<dbReference type="PRINTS" id="PR00245">
    <property type="entry name" value="OLFACTORYR"/>
</dbReference>
<dbReference type="InterPro" id="IPR050516">
    <property type="entry name" value="Olfactory_GPCR"/>
</dbReference>
<dbReference type="Proteomes" id="UP000694381">
    <property type="component" value="Unassembled WGS sequence"/>
</dbReference>
<feature type="transmembrane region" description="Helical" evidence="11">
    <location>
        <begin position="96"/>
        <end position="118"/>
    </location>
</feature>
<keyword evidence="4 11" id="KW-0812">Transmembrane</keyword>
<dbReference type="AlphaFoldDB" id="A0A8C6QR08"/>
<proteinExistence type="predicted"/>
<dbReference type="GO" id="GO:0004984">
    <property type="term" value="F:olfactory receptor activity"/>
    <property type="evidence" value="ECO:0007669"/>
    <property type="project" value="InterPro"/>
</dbReference>
<evidence type="ECO:0000256" key="4">
    <source>
        <dbReference type="ARBA" id="ARBA00022692"/>
    </source>
</evidence>
<dbReference type="Ensembl" id="ENSNGAT00000012441.1">
    <property type="protein sequence ID" value="ENSNGAP00000006996.1"/>
    <property type="gene ID" value="ENSNGAG00000010336.1"/>
</dbReference>
<dbReference type="InterPro" id="IPR000276">
    <property type="entry name" value="GPCR_Rhodpsn"/>
</dbReference>
<evidence type="ECO:0000256" key="3">
    <source>
        <dbReference type="ARBA" id="ARBA00022606"/>
    </source>
</evidence>
<reference evidence="13" key="1">
    <citation type="submission" date="2025-08" db="UniProtKB">
        <authorList>
            <consortium name="Ensembl"/>
        </authorList>
    </citation>
    <scope>IDENTIFICATION</scope>
</reference>
<dbReference type="Pfam" id="PF13853">
    <property type="entry name" value="7tm_4"/>
    <property type="match status" value="1"/>
</dbReference>
<keyword evidence="3" id="KW-0716">Sensory transduction</keyword>
<reference evidence="13" key="2">
    <citation type="submission" date="2025-09" db="UniProtKB">
        <authorList>
            <consortium name="Ensembl"/>
        </authorList>
    </citation>
    <scope>IDENTIFICATION</scope>
</reference>
<dbReference type="FunFam" id="1.20.1070.10:FF:000003">
    <property type="entry name" value="Olfactory receptor"/>
    <property type="match status" value="1"/>
</dbReference>
<sequence>MDKGNCSSLTKVFLLGITVNMNVLLFTMFLVVYLTILLTNVGMIILIRMDPQVHTPMYFFLSHLSFSDLSYSTAIGTEMLVDSLSKSKSIHFLGCALQFFIFCIFIDAECVLLAVMAFNRYKAISNPLLFVVDMFNKVCYQLLAGIYTVALADTLTHTTPTFHLYFCGSKEINHFFCDIPPVLVLSCSDTRINMLLMFTVLGFIELSTIPGVLISYGYIISSVLKIRCVEGRFKAFSTCTSHLTDVEDIFQKVKTKMWLK</sequence>
<keyword evidence="9" id="KW-0675">Receptor</keyword>
<keyword evidence="5" id="KW-0552">Olfaction</keyword>
<evidence type="ECO:0000256" key="1">
    <source>
        <dbReference type="ARBA" id="ARBA00004651"/>
    </source>
</evidence>
<evidence type="ECO:0000256" key="9">
    <source>
        <dbReference type="ARBA" id="ARBA00023170"/>
    </source>
</evidence>
<evidence type="ECO:0000256" key="6">
    <source>
        <dbReference type="ARBA" id="ARBA00022989"/>
    </source>
</evidence>
<evidence type="ECO:0000259" key="12">
    <source>
        <dbReference type="PROSITE" id="PS50262"/>
    </source>
</evidence>
<keyword evidence="8 11" id="KW-0472">Membrane</keyword>
<feature type="transmembrane region" description="Helical" evidence="11">
    <location>
        <begin position="58"/>
        <end position="76"/>
    </location>
</feature>
<dbReference type="PANTHER" id="PTHR26452">
    <property type="entry name" value="OLFACTORY RECEPTOR"/>
    <property type="match status" value="1"/>
</dbReference>
<keyword evidence="14" id="KW-1185">Reference proteome</keyword>
<dbReference type="GeneTree" id="ENSGT01140000282514"/>
<evidence type="ECO:0000256" key="10">
    <source>
        <dbReference type="ARBA" id="ARBA00023224"/>
    </source>
</evidence>
<dbReference type="GO" id="GO:0004930">
    <property type="term" value="F:G protein-coupled receptor activity"/>
    <property type="evidence" value="ECO:0007669"/>
    <property type="project" value="UniProtKB-KW"/>
</dbReference>
<feature type="transmembrane region" description="Helical" evidence="11">
    <location>
        <begin position="195"/>
        <end position="219"/>
    </location>
</feature>
<dbReference type="InterPro" id="IPR000725">
    <property type="entry name" value="Olfact_rcpt"/>
</dbReference>
<evidence type="ECO:0000256" key="5">
    <source>
        <dbReference type="ARBA" id="ARBA00022725"/>
    </source>
</evidence>
<protein>
    <submittedName>
        <fullName evidence="13">Olfactory receptor family 5 subfamily W member 15</fullName>
    </submittedName>
</protein>
<organism evidence="13 14">
    <name type="scientific">Nannospalax galili</name>
    <name type="common">Northern Israeli blind subterranean mole rat</name>
    <name type="synonym">Spalax galili</name>
    <dbReference type="NCBI Taxonomy" id="1026970"/>
    <lineage>
        <taxon>Eukaryota</taxon>
        <taxon>Metazoa</taxon>
        <taxon>Chordata</taxon>
        <taxon>Craniata</taxon>
        <taxon>Vertebrata</taxon>
        <taxon>Euteleostomi</taxon>
        <taxon>Mammalia</taxon>
        <taxon>Eutheria</taxon>
        <taxon>Euarchontoglires</taxon>
        <taxon>Glires</taxon>
        <taxon>Rodentia</taxon>
        <taxon>Myomorpha</taxon>
        <taxon>Muroidea</taxon>
        <taxon>Spalacidae</taxon>
        <taxon>Spalacinae</taxon>
        <taxon>Nannospalax</taxon>
    </lineage>
</organism>
<evidence type="ECO:0000313" key="14">
    <source>
        <dbReference type="Proteomes" id="UP000694381"/>
    </source>
</evidence>
<evidence type="ECO:0000256" key="11">
    <source>
        <dbReference type="SAM" id="Phobius"/>
    </source>
</evidence>
<dbReference type="Gene3D" id="1.20.1070.10">
    <property type="entry name" value="Rhodopsin 7-helix transmembrane proteins"/>
    <property type="match status" value="1"/>
</dbReference>
<dbReference type="PROSITE" id="PS00237">
    <property type="entry name" value="G_PROTEIN_RECEP_F1_1"/>
    <property type="match status" value="1"/>
</dbReference>
<keyword evidence="7" id="KW-0297">G-protein coupled receptor</keyword>
<feature type="transmembrane region" description="Helical" evidence="11">
    <location>
        <begin position="23"/>
        <end position="46"/>
    </location>
</feature>
<evidence type="ECO:0000256" key="2">
    <source>
        <dbReference type="ARBA" id="ARBA00022475"/>
    </source>
</evidence>
<evidence type="ECO:0000256" key="8">
    <source>
        <dbReference type="ARBA" id="ARBA00023136"/>
    </source>
</evidence>
<keyword evidence="10" id="KW-0807">Transducer</keyword>
<keyword evidence="2" id="KW-1003">Cell membrane</keyword>
<keyword evidence="6 11" id="KW-1133">Transmembrane helix</keyword>
<comment type="subcellular location">
    <subcellularLocation>
        <location evidence="1">Cell membrane</location>
        <topology evidence="1">Multi-pass membrane protein</topology>
    </subcellularLocation>
</comment>
<feature type="domain" description="G-protein coupled receptors family 1 profile" evidence="12">
    <location>
        <begin position="39"/>
        <end position="260"/>
    </location>
</feature>
<accession>A0A8C6QR08</accession>
<dbReference type="GO" id="GO:0005886">
    <property type="term" value="C:plasma membrane"/>
    <property type="evidence" value="ECO:0007669"/>
    <property type="project" value="UniProtKB-SubCell"/>
</dbReference>
<evidence type="ECO:0000313" key="13">
    <source>
        <dbReference type="Ensembl" id="ENSNGAP00000006996.1"/>
    </source>
</evidence>
<dbReference type="OMA" id="THINEMI"/>
<dbReference type="InterPro" id="IPR017452">
    <property type="entry name" value="GPCR_Rhodpsn_7TM"/>
</dbReference>
<dbReference type="SUPFAM" id="SSF81321">
    <property type="entry name" value="Family A G protein-coupled receptor-like"/>
    <property type="match status" value="1"/>
</dbReference>